<dbReference type="GeneID" id="25795585"/>
<dbReference type="Proteomes" id="UP000007115">
    <property type="component" value="Unassembled WGS sequence"/>
</dbReference>
<proteinExistence type="predicted"/>
<dbReference type="InParanoid" id="G9MN23"/>
<organism evidence="2 3">
    <name type="scientific">Hypocrea virens (strain Gv29-8 / FGSC 10586)</name>
    <name type="common">Gliocladium virens</name>
    <name type="synonym">Trichoderma virens</name>
    <dbReference type="NCBI Taxonomy" id="413071"/>
    <lineage>
        <taxon>Eukaryota</taxon>
        <taxon>Fungi</taxon>
        <taxon>Dikarya</taxon>
        <taxon>Ascomycota</taxon>
        <taxon>Pezizomycotina</taxon>
        <taxon>Sordariomycetes</taxon>
        <taxon>Hypocreomycetidae</taxon>
        <taxon>Hypocreales</taxon>
        <taxon>Hypocreaceae</taxon>
        <taxon>Trichoderma</taxon>
    </lineage>
</organism>
<dbReference type="OrthoDB" id="3597048at2759"/>
<accession>G9MN23</accession>
<protein>
    <submittedName>
        <fullName evidence="2">Uncharacterized protein</fullName>
    </submittedName>
</protein>
<evidence type="ECO:0000256" key="1">
    <source>
        <dbReference type="SAM" id="Phobius"/>
    </source>
</evidence>
<dbReference type="VEuPathDB" id="FungiDB:TRIVIDRAFT_56101"/>
<gene>
    <name evidence="2" type="ORF">TRIVIDRAFT_56101</name>
</gene>
<keyword evidence="1" id="KW-1133">Transmembrane helix</keyword>
<dbReference type="HOGENOM" id="CLU_082501_0_0_1"/>
<feature type="transmembrane region" description="Helical" evidence="1">
    <location>
        <begin position="71"/>
        <end position="92"/>
    </location>
</feature>
<feature type="transmembrane region" description="Helical" evidence="1">
    <location>
        <begin position="192"/>
        <end position="213"/>
    </location>
</feature>
<keyword evidence="1" id="KW-0812">Transmembrane</keyword>
<dbReference type="OMA" id="ERREMEF"/>
<dbReference type="RefSeq" id="XP_013957549.1">
    <property type="nucleotide sequence ID" value="XM_014102074.1"/>
</dbReference>
<dbReference type="eggNOG" id="ENOG502STMW">
    <property type="taxonomic scope" value="Eukaryota"/>
</dbReference>
<feature type="transmembrane region" description="Helical" evidence="1">
    <location>
        <begin position="104"/>
        <end position="129"/>
    </location>
</feature>
<evidence type="ECO:0000313" key="2">
    <source>
        <dbReference type="EMBL" id="EHK23316.1"/>
    </source>
</evidence>
<keyword evidence="1" id="KW-0472">Membrane</keyword>
<keyword evidence="3" id="KW-1185">Reference proteome</keyword>
<dbReference type="EMBL" id="ABDF02000005">
    <property type="protein sequence ID" value="EHK23316.1"/>
    <property type="molecule type" value="Genomic_DNA"/>
</dbReference>
<evidence type="ECO:0000313" key="3">
    <source>
        <dbReference type="Proteomes" id="UP000007115"/>
    </source>
</evidence>
<reference evidence="2 3" key="1">
    <citation type="journal article" date="2011" name="Genome Biol.">
        <title>Comparative genome sequence analysis underscores mycoparasitism as the ancestral life style of Trichoderma.</title>
        <authorList>
            <person name="Kubicek C.P."/>
            <person name="Herrera-Estrella A."/>
            <person name="Seidl-Seiboth V."/>
            <person name="Martinez D.A."/>
            <person name="Druzhinina I.S."/>
            <person name="Thon M."/>
            <person name="Zeilinger S."/>
            <person name="Casas-Flores S."/>
            <person name="Horwitz B.A."/>
            <person name="Mukherjee P.K."/>
            <person name="Mukherjee M."/>
            <person name="Kredics L."/>
            <person name="Alcaraz L.D."/>
            <person name="Aerts A."/>
            <person name="Antal Z."/>
            <person name="Atanasova L."/>
            <person name="Cervantes-Badillo M.G."/>
            <person name="Challacombe J."/>
            <person name="Chertkov O."/>
            <person name="McCluskey K."/>
            <person name="Coulpier F."/>
            <person name="Deshpande N."/>
            <person name="von Doehren H."/>
            <person name="Ebbole D.J."/>
            <person name="Esquivel-Naranjo E.U."/>
            <person name="Fekete E."/>
            <person name="Flipphi M."/>
            <person name="Glaser F."/>
            <person name="Gomez-Rodriguez E.Y."/>
            <person name="Gruber S."/>
            <person name="Han C."/>
            <person name="Henrissat B."/>
            <person name="Hermosa R."/>
            <person name="Hernandez-Onate M."/>
            <person name="Karaffa L."/>
            <person name="Kosti I."/>
            <person name="Le Crom S."/>
            <person name="Lindquist E."/>
            <person name="Lucas S."/>
            <person name="Luebeck M."/>
            <person name="Luebeck P.S."/>
            <person name="Margeot A."/>
            <person name="Metz B."/>
            <person name="Misra M."/>
            <person name="Nevalainen H."/>
            <person name="Omann M."/>
            <person name="Packer N."/>
            <person name="Perrone G."/>
            <person name="Uresti-Rivera E.E."/>
            <person name="Salamov A."/>
            <person name="Schmoll M."/>
            <person name="Seiboth B."/>
            <person name="Shapiro H."/>
            <person name="Sukno S."/>
            <person name="Tamayo-Ramos J.A."/>
            <person name="Tisch D."/>
            <person name="Wiest A."/>
            <person name="Wilkinson H.H."/>
            <person name="Zhang M."/>
            <person name="Coutinho P.M."/>
            <person name="Kenerley C.M."/>
            <person name="Monte E."/>
            <person name="Baker S.E."/>
            <person name="Grigoriev I.V."/>
        </authorList>
    </citation>
    <scope>NUCLEOTIDE SEQUENCE [LARGE SCALE GENOMIC DNA]</scope>
    <source>
        <strain evidence="3">Gv29-8 / FGSC 10586</strain>
    </source>
</reference>
<name>G9MN23_HYPVG</name>
<sequence length="242" mass="26695">MADLLFLALAIAMGVLLVDAVIELAFITSMVTWLHHTVSGHKYIINFNGSTFGLYGKPANLLLNQGHTANAAAGTAIVLVCLGGALILFLRSRPNIFGQKFTSFLYGAWLIFIILAFLLTLAALIYVFAVTNAHEGQTIDLQIASTNSNIKYPVDTWTPQNWYSAMLNLDFADASQRSNVAFNLRLMRGWQYNLIAMFVIQLAVTVLAVLEFLDRRKKRSSAKYSGVARNSGEQKFITPVSP</sequence>
<dbReference type="AlphaFoldDB" id="G9MN23"/>
<comment type="caution">
    <text evidence="2">The sequence shown here is derived from an EMBL/GenBank/DDBJ whole genome shotgun (WGS) entry which is preliminary data.</text>
</comment>